<reference evidence="9 10" key="1">
    <citation type="journal article" date="2016" name="Nat. Commun.">
        <title>Thousands of microbial genomes shed light on interconnected biogeochemical processes in an aquifer system.</title>
        <authorList>
            <person name="Anantharaman K."/>
            <person name="Brown C.T."/>
            <person name="Hug L.A."/>
            <person name="Sharon I."/>
            <person name="Castelle C.J."/>
            <person name="Probst A.J."/>
            <person name="Thomas B.C."/>
            <person name="Singh A."/>
            <person name="Wilkins M.J."/>
            <person name="Karaoz U."/>
            <person name="Brodie E.L."/>
            <person name="Williams K.H."/>
            <person name="Hubbard S.S."/>
            <person name="Banfield J.F."/>
        </authorList>
    </citation>
    <scope>NUCLEOTIDE SEQUENCE [LARGE SCALE GENOMIC DNA]</scope>
</reference>
<dbReference type="PANTHER" id="PTHR30576">
    <property type="entry name" value="COLANIC BIOSYNTHESIS UDP-GLUCOSE LIPID CARRIER TRANSFERASE"/>
    <property type="match status" value="1"/>
</dbReference>
<dbReference type="EMBL" id="MGEQ01000010">
    <property type="protein sequence ID" value="OGL86237.1"/>
    <property type="molecule type" value="Genomic_DNA"/>
</dbReference>
<dbReference type="NCBIfam" id="TIGR03025">
    <property type="entry name" value="EPS_sugtrans"/>
    <property type="match status" value="1"/>
</dbReference>
<feature type="transmembrane region" description="Helical" evidence="7">
    <location>
        <begin position="7"/>
        <end position="30"/>
    </location>
</feature>
<comment type="caution">
    <text evidence="9">The sequence shown here is derived from an EMBL/GenBank/DDBJ whole genome shotgun (WGS) entry which is preliminary data.</text>
</comment>
<evidence type="ECO:0000259" key="8">
    <source>
        <dbReference type="Pfam" id="PF02397"/>
    </source>
</evidence>
<feature type="transmembrane region" description="Helical" evidence="7">
    <location>
        <begin position="112"/>
        <end position="132"/>
    </location>
</feature>
<dbReference type="InterPro" id="IPR017475">
    <property type="entry name" value="EPS_sugar_tfrase"/>
</dbReference>
<dbReference type="InterPro" id="IPR003362">
    <property type="entry name" value="Bact_transf"/>
</dbReference>
<dbReference type="Pfam" id="PF13727">
    <property type="entry name" value="CoA_binding_3"/>
    <property type="match status" value="1"/>
</dbReference>
<protein>
    <recommendedName>
        <fullName evidence="8">Bacterial sugar transferase domain-containing protein</fullName>
    </recommendedName>
</protein>
<evidence type="ECO:0000256" key="6">
    <source>
        <dbReference type="ARBA" id="ARBA00023136"/>
    </source>
</evidence>
<evidence type="ECO:0000256" key="1">
    <source>
        <dbReference type="ARBA" id="ARBA00004141"/>
    </source>
</evidence>
<dbReference type="PANTHER" id="PTHR30576:SF0">
    <property type="entry name" value="UNDECAPRENYL-PHOSPHATE N-ACETYLGALACTOSAMINYL 1-PHOSPHATE TRANSFERASE-RELATED"/>
    <property type="match status" value="1"/>
</dbReference>
<feature type="transmembrane region" description="Helical" evidence="7">
    <location>
        <begin position="273"/>
        <end position="294"/>
    </location>
</feature>
<dbReference type="Proteomes" id="UP000176593">
    <property type="component" value="Unassembled WGS sequence"/>
</dbReference>
<accession>A0A1F7V821</accession>
<keyword evidence="3" id="KW-0808">Transferase</keyword>
<gene>
    <name evidence="9" type="ORF">A3I41_01595</name>
</gene>
<keyword evidence="6 7" id="KW-0472">Membrane</keyword>
<feature type="transmembrane region" description="Helical" evidence="7">
    <location>
        <begin position="50"/>
        <end position="74"/>
    </location>
</feature>
<evidence type="ECO:0000256" key="4">
    <source>
        <dbReference type="ARBA" id="ARBA00022692"/>
    </source>
</evidence>
<feature type="domain" description="Bacterial sugar transferase" evidence="8">
    <location>
        <begin position="268"/>
        <end position="464"/>
    </location>
</feature>
<feature type="transmembrane region" description="Helical" evidence="7">
    <location>
        <begin position="86"/>
        <end position="106"/>
    </location>
</feature>
<evidence type="ECO:0000256" key="3">
    <source>
        <dbReference type="ARBA" id="ARBA00022679"/>
    </source>
</evidence>
<name>A0A1F7V821_9BACT</name>
<proteinExistence type="inferred from homology"/>
<dbReference type="GO" id="GO:0016780">
    <property type="term" value="F:phosphotransferase activity, for other substituted phosphate groups"/>
    <property type="evidence" value="ECO:0007669"/>
    <property type="project" value="TreeGrafter"/>
</dbReference>
<comment type="similarity">
    <text evidence="2">Belongs to the bacterial sugar transferase family.</text>
</comment>
<keyword evidence="5 7" id="KW-1133">Transmembrane helix</keyword>
<keyword evidence="4 7" id="KW-0812">Transmembrane</keyword>
<dbReference type="GO" id="GO:0016020">
    <property type="term" value="C:membrane"/>
    <property type="evidence" value="ECO:0007669"/>
    <property type="project" value="UniProtKB-SubCell"/>
</dbReference>
<dbReference type="AlphaFoldDB" id="A0A1F7V821"/>
<dbReference type="Pfam" id="PF02397">
    <property type="entry name" value="Bac_transf"/>
    <property type="match status" value="1"/>
</dbReference>
<comment type="subcellular location">
    <subcellularLocation>
        <location evidence="1">Membrane</location>
        <topology evidence="1">Multi-pass membrane protein</topology>
    </subcellularLocation>
</comment>
<evidence type="ECO:0000313" key="9">
    <source>
        <dbReference type="EMBL" id="OGL86237.1"/>
    </source>
</evidence>
<evidence type="ECO:0000256" key="5">
    <source>
        <dbReference type="ARBA" id="ARBA00022989"/>
    </source>
</evidence>
<organism evidence="9 10">
    <name type="scientific">Candidatus Uhrbacteria bacterium RIFCSPLOWO2_02_FULL_48_18</name>
    <dbReference type="NCBI Taxonomy" id="1802408"/>
    <lineage>
        <taxon>Bacteria</taxon>
        <taxon>Candidatus Uhriibacteriota</taxon>
    </lineage>
</organism>
<evidence type="ECO:0000256" key="2">
    <source>
        <dbReference type="ARBA" id="ARBA00006464"/>
    </source>
</evidence>
<evidence type="ECO:0000313" key="10">
    <source>
        <dbReference type="Proteomes" id="UP000176593"/>
    </source>
</evidence>
<sequence>MKRSELAFTLALVPLDYLALVAAGITAYYSRFHPYFVNIRPIIFTLTLQQYVTILLPSLLIWIGVFAAAGLYSTHRRSIAKELSRVLLATSTSMALVFSILFFSRTFFDSRFIALVAWFFSIVFVCLGRLVIRGLQRSLMSMGVGVIRVAIIGSNDTAETLKSVFEKKPRFGLQIVATFKTFDDTVAKKLRVLKEQNKIDEVLLADPEASKETTLALIAFTDVEHLGFRYSADLFATAVGRSVIHMFSGIPVIEVQKTPLDGWGAIYKRLFDIIGALVLIILTSPIMLITALAIKLDSRGPIFFSRLDDNKRMMRIGQGGKPFPYFKFRSMVPGTHNMRYRELSEKDTRKGAPVVKIANDPRITRVGNFIRKFSIDELPEFFLVLTGKMSLVGPRPHMPEEVAKYKPEHKKVLTIKPGITGLAQISGRADLDFDEEVRLDTYYIEHWSPWLDLYILLKTPIVVIFRKGAY</sequence>
<evidence type="ECO:0000256" key="7">
    <source>
        <dbReference type="SAM" id="Phobius"/>
    </source>
</evidence>